<dbReference type="EMBL" id="FQXU01000012">
    <property type="protein sequence ID" value="SHI29904.1"/>
    <property type="molecule type" value="Genomic_DNA"/>
</dbReference>
<reference evidence="1 2" key="1">
    <citation type="submission" date="2016-11" db="EMBL/GenBank/DDBJ databases">
        <authorList>
            <person name="Jaros S."/>
            <person name="Januszkiewicz K."/>
            <person name="Wedrychowicz H."/>
        </authorList>
    </citation>
    <scope>NUCLEOTIDE SEQUENCE [LARGE SCALE GENOMIC DNA]</scope>
    <source>
        <strain evidence="1 2">DSM 6191</strain>
    </source>
</reference>
<gene>
    <name evidence="1" type="ORF">SAMN02745941_03562</name>
</gene>
<dbReference type="AlphaFoldDB" id="A0A1M6A069"/>
<protein>
    <submittedName>
        <fullName evidence="1">Uncharacterized protein</fullName>
    </submittedName>
</protein>
<evidence type="ECO:0000313" key="2">
    <source>
        <dbReference type="Proteomes" id="UP000184241"/>
    </source>
</evidence>
<dbReference type="Proteomes" id="UP000184241">
    <property type="component" value="Unassembled WGS sequence"/>
</dbReference>
<proteinExistence type="predicted"/>
<evidence type="ECO:0000313" key="1">
    <source>
        <dbReference type="EMBL" id="SHI29904.1"/>
    </source>
</evidence>
<organism evidence="1 2">
    <name type="scientific">Clostridium intestinale DSM 6191</name>
    <dbReference type="NCBI Taxonomy" id="1121320"/>
    <lineage>
        <taxon>Bacteria</taxon>
        <taxon>Bacillati</taxon>
        <taxon>Bacillota</taxon>
        <taxon>Clostridia</taxon>
        <taxon>Eubacteriales</taxon>
        <taxon>Clostridiaceae</taxon>
        <taxon>Clostridium</taxon>
    </lineage>
</organism>
<name>A0A1M6A069_9CLOT</name>
<dbReference type="RefSeq" id="WP_073021679.1">
    <property type="nucleotide sequence ID" value="NZ_FQXU01000012.1"/>
</dbReference>
<sequence length="280" mass="30004">MQDNFEVNGLARQQEIIDECIIAKKVYGKCKQKDCLSTFSPNTCCGCSSHEISKHGDLDPIPITALALAAPAINPAIIAVLVSNVPGDSLAFTEPVTLLIVDSVITGITTSVVQSPFCENGYWNVNITYNFTITLTVTTAGGVSETLIATTSFSKVAYLFGGETGNSTIYTFDSTTVPQFVINPEAPNVFVQAIVNPLAATLVPIDVEGVLQYVPNAVIGLFTIIKLYRIVNLSVSSAGPCELPDCETIIPGDPCKYFDTLDFPMDCFDPPSSNDYFCGE</sequence>
<accession>A0A1M6A069</accession>